<evidence type="ECO:0000313" key="1">
    <source>
        <dbReference type="EMBL" id="EFO91808.1"/>
    </source>
</evidence>
<proteinExistence type="predicted"/>
<gene>
    <name evidence="1" type="ORF">CRE_07799</name>
</gene>
<dbReference type="Proteomes" id="UP000008281">
    <property type="component" value="Unassembled WGS sequence"/>
</dbReference>
<dbReference type="AlphaFoldDB" id="E3NB71"/>
<dbReference type="eggNOG" id="ENOG502TIUD">
    <property type="taxonomic scope" value="Eukaryota"/>
</dbReference>
<keyword evidence="2" id="KW-1185">Reference proteome</keyword>
<evidence type="ECO:0000313" key="2">
    <source>
        <dbReference type="Proteomes" id="UP000008281"/>
    </source>
</evidence>
<name>E3NB71_CAERE</name>
<dbReference type="OMA" id="NCKVATC"/>
<dbReference type="HOGENOM" id="CLU_3016168_0_0_1"/>
<accession>E3NB71</accession>
<sequence length="55" mass="6035">MFKYLLVVILLIALIELATADFSCYFSDSVCKSITCRNCKVATCITGDCVCTLCD</sequence>
<dbReference type="FunCoup" id="E3NB71">
    <property type="interactions" value="175"/>
</dbReference>
<reference evidence="1" key="1">
    <citation type="submission" date="2007-07" db="EMBL/GenBank/DDBJ databases">
        <title>PCAP assembly of the Caenorhabditis remanei genome.</title>
        <authorList>
            <consortium name="The Caenorhabditis remanei Sequencing Consortium"/>
            <person name="Wilson R.K."/>
        </authorList>
    </citation>
    <scope>NUCLEOTIDE SEQUENCE [LARGE SCALE GENOMIC DNA]</scope>
    <source>
        <strain evidence="1">PB4641</strain>
    </source>
</reference>
<dbReference type="OrthoDB" id="5850281at2759"/>
<protein>
    <submittedName>
        <fullName evidence="1">Uncharacterized protein</fullName>
    </submittedName>
</protein>
<organism evidence="2">
    <name type="scientific">Caenorhabditis remanei</name>
    <name type="common">Caenorhabditis vulgaris</name>
    <dbReference type="NCBI Taxonomy" id="31234"/>
    <lineage>
        <taxon>Eukaryota</taxon>
        <taxon>Metazoa</taxon>
        <taxon>Ecdysozoa</taxon>
        <taxon>Nematoda</taxon>
        <taxon>Chromadorea</taxon>
        <taxon>Rhabditida</taxon>
        <taxon>Rhabditina</taxon>
        <taxon>Rhabditomorpha</taxon>
        <taxon>Rhabditoidea</taxon>
        <taxon>Rhabditidae</taxon>
        <taxon>Peloderinae</taxon>
        <taxon>Caenorhabditis</taxon>
    </lineage>
</organism>
<dbReference type="EMBL" id="DS268582">
    <property type="protein sequence ID" value="EFO91808.1"/>
    <property type="molecule type" value="Genomic_DNA"/>
</dbReference>
<dbReference type="STRING" id="31234.E3NB71"/>